<accession>A0A8T0TDQ1</accession>
<dbReference type="EMBL" id="CM029044">
    <property type="protein sequence ID" value="KAG2608377.1"/>
    <property type="molecule type" value="Genomic_DNA"/>
</dbReference>
<evidence type="ECO:0000313" key="2">
    <source>
        <dbReference type="Proteomes" id="UP000823388"/>
    </source>
</evidence>
<dbReference type="Proteomes" id="UP000823388">
    <property type="component" value="Chromosome 4N"/>
</dbReference>
<sequence length="238" mass="25847">MKRLTDDSAGSGITTQQARAVQLPQNTSLLQPSHAPPLLAAFLAAHRSSASYAAAPSNLAASVPLLRRFVVFAATRHARATSPLMVELPGSTFSPRTFSASGKAYCQGWLTGEGGATLRQCSSRTGTTRLTDEACDAAAVNSPAQVRSCILSNSITRCLQVSAKIRMKLTTNAADIDSYLMKRNSGYMPCLRNEAEVEEFECVQVQMLFECLRPATIIKPYNHLSFAFWCMIRKAGHR</sequence>
<reference evidence="1" key="1">
    <citation type="submission" date="2020-05" db="EMBL/GenBank/DDBJ databases">
        <title>WGS assembly of Panicum virgatum.</title>
        <authorList>
            <person name="Lovell J.T."/>
            <person name="Jenkins J."/>
            <person name="Shu S."/>
            <person name="Juenger T.E."/>
            <person name="Schmutz J."/>
        </authorList>
    </citation>
    <scope>NUCLEOTIDE SEQUENCE</scope>
    <source>
        <strain evidence="1">AP13</strain>
    </source>
</reference>
<keyword evidence="2" id="KW-1185">Reference proteome</keyword>
<gene>
    <name evidence="1" type="ORF">PVAP13_4NG316166</name>
</gene>
<protein>
    <submittedName>
        <fullName evidence="1">Uncharacterized protein</fullName>
    </submittedName>
</protein>
<organism evidence="1 2">
    <name type="scientific">Panicum virgatum</name>
    <name type="common">Blackwell switchgrass</name>
    <dbReference type="NCBI Taxonomy" id="38727"/>
    <lineage>
        <taxon>Eukaryota</taxon>
        <taxon>Viridiplantae</taxon>
        <taxon>Streptophyta</taxon>
        <taxon>Embryophyta</taxon>
        <taxon>Tracheophyta</taxon>
        <taxon>Spermatophyta</taxon>
        <taxon>Magnoliopsida</taxon>
        <taxon>Liliopsida</taxon>
        <taxon>Poales</taxon>
        <taxon>Poaceae</taxon>
        <taxon>PACMAD clade</taxon>
        <taxon>Panicoideae</taxon>
        <taxon>Panicodae</taxon>
        <taxon>Paniceae</taxon>
        <taxon>Panicinae</taxon>
        <taxon>Panicum</taxon>
        <taxon>Panicum sect. Hiantes</taxon>
    </lineage>
</organism>
<proteinExistence type="predicted"/>
<name>A0A8T0TDQ1_PANVG</name>
<comment type="caution">
    <text evidence="1">The sequence shown here is derived from an EMBL/GenBank/DDBJ whole genome shotgun (WGS) entry which is preliminary data.</text>
</comment>
<evidence type="ECO:0000313" key="1">
    <source>
        <dbReference type="EMBL" id="KAG2608377.1"/>
    </source>
</evidence>
<dbReference type="AlphaFoldDB" id="A0A8T0TDQ1"/>